<organism evidence="4 5">
    <name type="scientific">Micromonospora zhanjiangensis</name>
    <dbReference type="NCBI Taxonomy" id="1522057"/>
    <lineage>
        <taxon>Bacteria</taxon>
        <taxon>Bacillati</taxon>
        <taxon>Actinomycetota</taxon>
        <taxon>Actinomycetes</taxon>
        <taxon>Micromonosporales</taxon>
        <taxon>Micromonosporaceae</taxon>
        <taxon>Micromonospora</taxon>
    </lineage>
</organism>
<dbReference type="HAMAP" id="MF_00163">
    <property type="entry name" value="Pep_deformylase"/>
    <property type="match status" value="1"/>
</dbReference>
<evidence type="ECO:0000256" key="2">
    <source>
        <dbReference type="HAMAP-Rule" id="MF_00163"/>
    </source>
</evidence>
<feature type="binding site" evidence="2">
    <location>
        <position position="142"/>
    </location>
    <ligand>
        <name>Fe cation</name>
        <dbReference type="ChEBI" id="CHEBI:24875"/>
    </ligand>
</feature>
<keyword evidence="2" id="KW-0408">Iron</keyword>
<keyword evidence="2" id="KW-0648">Protein biosynthesis</keyword>
<dbReference type="Pfam" id="PF01327">
    <property type="entry name" value="Pep_deformylase"/>
    <property type="match status" value="1"/>
</dbReference>
<evidence type="ECO:0000256" key="3">
    <source>
        <dbReference type="SAM" id="MobiDB-lite"/>
    </source>
</evidence>
<dbReference type="PRINTS" id="PR01576">
    <property type="entry name" value="PDEFORMYLASE"/>
</dbReference>
<feature type="binding site" evidence="2">
    <location>
        <position position="188"/>
    </location>
    <ligand>
        <name>Fe cation</name>
        <dbReference type="ChEBI" id="CHEBI:24875"/>
    </ligand>
</feature>
<accession>A0ABV8KTQ9</accession>
<evidence type="ECO:0000256" key="1">
    <source>
        <dbReference type="ARBA" id="ARBA00010759"/>
    </source>
</evidence>
<comment type="function">
    <text evidence="2">Removes the formyl group from the N-terminal Met of newly synthesized proteins. Requires at least a dipeptide for an efficient rate of reaction. N-terminal L-methionine is a prerequisite for activity but the enzyme has broad specificity at other positions.</text>
</comment>
<gene>
    <name evidence="2" type="primary">def</name>
    <name evidence="4" type="ORF">ACFOX0_26620</name>
</gene>
<dbReference type="PANTHER" id="PTHR10458">
    <property type="entry name" value="PEPTIDE DEFORMYLASE"/>
    <property type="match status" value="1"/>
</dbReference>
<feature type="region of interest" description="Disordered" evidence="3">
    <location>
        <begin position="1"/>
        <end position="42"/>
    </location>
</feature>
<evidence type="ECO:0000313" key="4">
    <source>
        <dbReference type="EMBL" id="MFC4109493.1"/>
    </source>
</evidence>
<dbReference type="EMBL" id="JBHSBN010000025">
    <property type="protein sequence ID" value="MFC4109493.1"/>
    <property type="molecule type" value="Genomic_DNA"/>
</dbReference>
<dbReference type="EC" id="3.5.1.88" evidence="2"/>
<comment type="similarity">
    <text evidence="1 2">Belongs to the polypeptide deformylase family.</text>
</comment>
<dbReference type="Gene3D" id="3.90.45.10">
    <property type="entry name" value="Peptide deformylase"/>
    <property type="match status" value="1"/>
</dbReference>
<feature type="binding site" evidence="2">
    <location>
        <position position="184"/>
    </location>
    <ligand>
        <name>Fe cation</name>
        <dbReference type="ChEBI" id="CHEBI:24875"/>
    </ligand>
</feature>
<dbReference type="InterPro" id="IPR023635">
    <property type="entry name" value="Peptide_deformylase"/>
</dbReference>
<dbReference type="PANTHER" id="PTHR10458:SF22">
    <property type="entry name" value="PEPTIDE DEFORMYLASE"/>
    <property type="match status" value="1"/>
</dbReference>
<keyword evidence="2" id="KW-0378">Hydrolase</keyword>
<proteinExistence type="inferred from homology"/>
<dbReference type="RefSeq" id="WP_377550902.1">
    <property type="nucleotide sequence ID" value="NZ_JBHSBN010000025.1"/>
</dbReference>
<sequence>MKHEHIDRRPGDSAAPARPTGVPTQRRARFRADNSTPPTPSARMAAIGIVQDGAPILNAVAREFDLPREADAARRLLDRLAVVADRATGLHVFAKGMGIAAPQVGVGRRAALVRTATGRTLTLVNPTVAEESEDLDEQYEGCLSFFDVRGMVVRPVTIVVRHQDLAGRPLVTTFAEADARLVGHEIDHLDGRLYRGRMAPDALLVPVAQYRGTGQRWTFRTARP</sequence>
<feature type="compositionally biased region" description="Basic and acidic residues" evidence="3">
    <location>
        <begin position="1"/>
        <end position="11"/>
    </location>
</feature>
<reference evidence="5" key="1">
    <citation type="journal article" date="2019" name="Int. J. Syst. Evol. Microbiol.">
        <title>The Global Catalogue of Microorganisms (GCM) 10K type strain sequencing project: providing services to taxonomists for standard genome sequencing and annotation.</title>
        <authorList>
            <consortium name="The Broad Institute Genomics Platform"/>
            <consortium name="The Broad Institute Genome Sequencing Center for Infectious Disease"/>
            <person name="Wu L."/>
            <person name="Ma J."/>
        </authorList>
    </citation>
    <scope>NUCLEOTIDE SEQUENCE [LARGE SCALE GENOMIC DNA]</scope>
    <source>
        <strain evidence="5">2902at01</strain>
    </source>
</reference>
<dbReference type="SUPFAM" id="SSF56420">
    <property type="entry name" value="Peptide deformylase"/>
    <property type="match status" value="1"/>
</dbReference>
<feature type="active site" evidence="2">
    <location>
        <position position="185"/>
    </location>
</feature>
<dbReference type="InterPro" id="IPR036821">
    <property type="entry name" value="Peptide_deformylase_sf"/>
</dbReference>
<dbReference type="Proteomes" id="UP001595868">
    <property type="component" value="Unassembled WGS sequence"/>
</dbReference>
<comment type="cofactor">
    <cofactor evidence="2">
        <name>Fe(2+)</name>
        <dbReference type="ChEBI" id="CHEBI:29033"/>
    </cofactor>
    <text evidence="2">Binds 1 Fe(2+) ion.</text>
</comment>
<protein>
    <recommendedName>
        <fullName evidence="2">Peptide deformylase</fullName>
        <shortName evidence="2">PDF</shortName>
        <ecNumber evidence="2">3.5.1.88</ecNumber>
    </recommendedName>
    <alternativeName>
        <fullName evidence="2">Polypeptide deformylase</fullName>
    </alternativeName>
</protein>
<name>A0ABV8KTQ9_9ACTN</name>
<comment type="catalytic activity">
    <reaction evidence="2">
        <text>N-terminal N-formyl-L-methionyl-[peptide] + H2O = N-terminal L-methionyl-[peptide] + formate</text>
        <dbReference type="Rhea" id="RHEA:24420"/>
        <dbReference type="Rhea" id="RHEA-COMP:10639"/>
        <dbReference type="Rhea" id="RHEA-COMP:10640"/>
        <dbReference type="ChEBI" id="CHEBI:15377"/>
        <dbReference type="ChEBI" id="CHEBI:15740"/>
        <dbReference type="ChEBI" id="CHEBI:49298"/>
        <dbReference type="ChEBI" id="CHEBI:64731"/>
        <dbReference type="EC" id="3.5.1.88"/>
    </reaction>
</comment>
<comment type="caution">
    <text evidence="4">The sequence shown here is derived from an EMBL/GenBank/DDBJ whole genome shotgun (WGS) entry which is preliminary data.</text>
</comment>
<keyword evidence="5" id="KW-1185">Reference proteome</keyword>
<evidence type="ECO:0000313" key="5">
    <source>
        <dbReference type="Proteomes" id="UP001595868"/>
    </source>
</evidence>
<keyword evidence="2" id="KW-0479">Metal-binding</keyword>